<keyword evidence="3" id="KW-1185">Reference proteome</keyword>
<dbReference type="EMBL" id="KB030986">
    <property type="protein sequence ID" value="ELK07018.1"/>
    <property type="molecule type" value="Genomic_DNA"/>
</dbReference>
<evidence type="ECO:0000313" key="2">
    <source>
        <dbReference type="EMBL" id="ELK07018.1"/>
    </source>
</evidence>
<organism evidence="2 3">
    <name type="scientific">Pteropus alecto</name>
    <name type="common">Black flying fox</name>
    <dbReference type="NCBI Taxonomy" id="9402"/>
    <lineage>
        <taxon>Eukaryota</taxon>
        <taxon>Metazoa</taxon>
        <taxon>Chordata</taxon>
        <taxon>Craniata</taxon>
        <taxon>Vertebrata</taxon>
        <taxon>Euteleostomi</taxon>
        <taxon>Mammalia</taxon>
        <taxon>Eutheria</taxon>
        <taxon>Laurasiatheria</taxon>
        <taxon>Chiroptera</taxon>
        <taxon>Yinpterochiroptera</taxon>
        <taxon>Pteropodoidea</taxon>
        <taxon>Pteropodidae</taxon>
        <taxon>Pteropodinae</taxon>
        <taxon>Pteropus</taxon>
    </lineage>
</organism>
<dbReference type="Proteomes" id="UP000010552">
    <property type="component" value="Unassembled WGS sequence"/>
</dbReference>
<feature type="region of interest" description="Disordered" evidence="1">
    <location>
        <begin position="1"/>
        <end position="74"/>
    </location>
</feature>
<dbReference type="AlphaFoldDB" id="L5K945"/>
<feature type="compositionally biased region" description="Low complexity" evidence="1">
    <location>
        <begin position="56"/>
        <end position="69"/>
    </location>
</feature>
<protein>
    <submittedName>
        <fullName evidence="2">Uncharacterized protein</fullName>
    </submittedName>
</protein>
<reference evidence="3" key="1">
    <citation type="journal article" date="2013" name="Science">
        <title>Comparative analysis of bat genomes provides insight into the evolution of flight and immunity.</title>
        <authorList>
            <person name="Zhang G."/>
            <person name="Cowled C."/>
            <person name="Shi Z."/>
            <person name="Huang Z."/>
            <person name="Bishop-Lilly K.A."/>
            <person name="Fang X."/>
            <person name="Wynne J.W."/>
            <person name="Xiong Z."/>
            <person name="Baker M.L."/>
            <person name="Zhao W."/>
            <person name="Tachedjian M."/>
            <person name="Zhu Y."/>
            <person name="Zhou P."/>
            <person name="Jiang X."/>
            <person name="Ng J."/>
            <person name="Yang L."/>
            <person name="Wu L."/>
            <person name="Xiao J."/>
            <person name="Feng Y."/>
            <person name="Chen Y."/>
            <person name="Sun X."/>
            <person name="Zhang Y."/>
            <person name="Marsh G.A."/>
            <person name="Crameri G."/>
            <person name="Broder C.C."/>
            <person name="Frey K.G."/>
            <person name="Wang L.F."/>
            <person name="Wang J."/>
        </authorList>
    </citation>
    <scope>NUCLEOTIDE SEQUENCE [LARGE SCALE GENOMIC DNA]</scope>
</reference>
<feature type="compositionally biased region" description="Basic and acidic residues" evidence="1">
    <location>
        <begin position="31"/>
        <end position="41"/>
    </location>
</feature>
<evidence type="ECO:0000256" key="1">
    <source>
        <dbReference type="SAM" id="MobiDB-lite"/>
    </source>
</evidence>
<proteinExistence type="predicted"/>
<name>L5K945_PTEAL</name>
<accession>L5K945</accession>
<gene>
    <name evidence="2" type="ORF">PAL_GLEAN10021046</name>
</gene>
<evidence type="ECO:0000313" key="3">
    <source>
        <dbReference type="Proteomes" id="UP000010552"/>
    </source>
</evidence>
<sequence>MLREKPGVLGLERNLSEGLEGHYPSALGAGREPRVGAHQERAPSAAGHAPSPPGAAPARKAAAHSPAGGRQRRGVTVTVAEAFKLWDRRMEQEPGLASLIG</sequence>
<dbReference type="InParanoid" id="L5K945"/>